<feature type="transmembrane region" description="Helical" evidence="1">
    <location>
        <begin position="212"/>
        <end position="237"/>
    </location>
</feature>
<feature type="transmembrane region" description="Helical" evidence="1">
    <location>
        <begin position="148"/>
        <end position="172"/>
    </location>
</feature>
<feature type="transmembrane region" description="Helical" evidence="1">
    <location>
        <begin position="178"/>
        <end position="200"/>
    </location>
</feature>
<feature type="transmembrane region" description="Helical" evidence="1">
    <location>
        <begin position="73"/>
        <end position="90"/>
    </location>
</feature>
<proteinExistence type="predicted"/>
<keyword evidence="1" id="KW-0812">Transmembrane</keyword>
<protein>
    <recommendedName>
        <fullName evidence="4">DUF3667 domain-containing protein</fullName>
    </recommendedName>
</protein>
<keyword evidence="3" id="KW-1185">Reference proteome</keyword>
<evidence type="ECO:0000313" key="2">
    <source>
        <dbReference type="EMBL" id="SFE48687.1"/>
    </source>
</evidence>
<name>A0A1I2AY62_9BACT</name>
<feature type="transmembrane region" description="Helical" evidence="1">
    <location>
        <begin position="124"/>
        <end position="141"/>
    </location>
</feature>
<dbReference type="EMBL" id="FONY01000002">
    <property type="protein sequence ID" value="SFE48687.1"/>
    <property type="molecule type" value="Genomic_DNA"/>
</dbReference>
<keyword evidence="1" id="KW-0472">Membrane</keyword>
<evidence type="ECO:0000313" key="3">
    <source>
        <dbReference type="Proteomes" id="UP000199513"/>
    </source>
</evidence>
<keyword evidence="1" id="KW-1133">Transmembrane helix</keyword>
<sequence length="239" mass="27556">MMNCKNCNSEVAQNFCPNCGQAANPARIDGLYILSEIGKVFQLEKGIFYTIRELIMRPGRSIRDFLAGNRDKLIKPLTFVIVTSVIYSLFNRLTHFEDKYIADMGLEQTEAVSVMRFIQGNYEYANILAGFFIAFWNKLLFRKYQFNFFEILILCCYVVGMFMLIYFVFAVLQVLMKFNFIEVATVIGAFYSTWAMGQFFDGKRIVNYVKAFFAYILGFIAFIVAASIVGVIIFILFKP</sequence>
<dbReference type="Proteomes" id="UP000199513">
    <property type="component" value="Unassembled WGS sequence"/>
</dbReference>
<gene>
    <name evidence="2" type="ORF">SAMN04488541_100253</name>
</gene>
<dbReference type="RefSeq" id="WP_221407613.1">
    <property type="nucleotide sequence ID" value="NZ_FONY01000002.1"/>
</dbReference>
<dbReference type="InterPro" id="IPR022134">
    <property type="entry name" value="DUF3667"/>
</dbReference>
<evidence type="ECO:0000256" key="1">
    <source>
        <dbReference type="SAM" id="Phobius"/>
    </source>
</evidence>
<dbReference type="STRING" id="1003.SAMN04488541_100253"/>
<reference evidence="3" key="1">
    <citation type="submission" date="2016-10" db="EMBL/GenBank/DDBJ databases">
        <authorList>
            <person name="Varghese N."/>
            <person name="Submissions S."/>
        </authorList>
    </citation>
    <scope>NUCLEOTIDE SEQUENCE [LARGE SCALE GENOMIC DNA]</scope>
    <source>
        <strain>GEY</strain>
        <strain evidence="3">DSM 9560</strain>
    </source>
</reference>
<organism evidence="2 3">
    <name type="scientific">Thermoflexibacter ruber</name>
    <dbReference type="NCBI Taxonomy" id="1003"/>
    <lineage>
        <taxon>Bacteria</taxon>
        <taxon>Pseudomonadati</taxon>
        <taxon>Bacteroidota</taxon>
        <taxon>Cytophagia</taxon>
        <taxon>Cytophagales</taxon>
        <taxon>Thermoflexibacteraceae</taxon>
        <taxon>Thermoflexibacter</taxon>
    </lineage>
</organism>
<accession>A0A1I2AY62</accession>
<dbReference type="Pfam" id="PF12412">
    <property type="entry name" value="DUF3667"/>
    <property type="match status" value="1"/>
</dbReference>
<dbReference type="AlphaFoldDB" id="A0A1I2AY62"/>
<evidence type="ECO:0008006" key="4">
    <source>
        <dbReference type="Google" id="ProtNLM"/>
    </source>
</evidence>